<comment type="caution">
    <text evidence="2">The sequence shown here is derived from an EMBL/GenBank/DDBJ whole genome shotgun (WGS) entry which is preliminary data.</text>
</comment>
<keyword evidence="1" id="KW-0732">Signal</keyword>
<proteinExistence type="predicted"/>
<gene>
    <name evidence="2" type="ORF">QTJ16_003637</name>
</gene>
<dbReference type="AlphaFoldDB" id="A0AAD9WCH0"/>
<evidence type="ECO:0000256" key="1">
    <source>
        <dbReference type="SAM" id="SignalP"/>
    </source>
</evidence>
<reference evidence="2" key="1">
    <citation type="submission" date="2023-06" db="EMBL/GenBank/DDBJ databases">
        <title>Draft genome of Marssonina rosae.</title>
        <authorList>
            <person name="Cheng Q."/>
        </authorList>
    </citation>
    <scope>NUCLEOTIDE SEQUENCE</scope>
    <source>
        <strain evidence="2">R4</strain>
    </source>
</reference>
<keyword evidence="3" id="KW-1185">Reference proteome</keyword>
<dbReference type="Proteomes" id="UP001285354">
    <property type="component" value="Unassembled WGS sequence"/>
</dbReference>
<organism evidence="2 3">
    <name type="scientific">Diplocarpon rosae</name>
    <dbReference type="NCBI Taxonomy" id="946125"/>
    <lineage>
        <taxon>Eukaryota</taxon>
        <taxon>Fungi</taxon>
        <taxon>Dikarya</taxon>
        <taxon>Ascomycota</taxon>
        <taxon>Pezizomycotina</taxon>
        <taxon>Leotiomycetes</taxon>
        <taxon>Helotiales</taxon>
        <taxon>Drepanopezizaceae</taxon>
        <taxon>Diplocarpon</taxon>
    </lineage>
</organism>
<sequence>MRVSIVVILAQAVAAFVDLEKQCNGKVETLYDGNFCDPSRTPYCCRNNNDKYNNFPNPRTCVNMQDSNTDWVWPDCDNKGSVYCC</sequence>
<feature type="signal peptide" evidence="1">
    <location>
        <begin position="1"/>
        <end position="15"/>
    </location>
</feature>
<feature type="chain" id="PRO_5042111567" evidence="1">
    <location>
        <begin position="16"/>
        <end position="85"/>
    </location>
</feature>
<protein>
    <submittedName>
        <fullName evidence="2">Uncharacterized protein</fullName>
    </submittedName>
</protein>
<evidence type="ECO:0000313" key="3">
    <source>
        <dbReference type="Proteomes" id="UP001285354"/>
    </source>
</evidence>
<name>A0AAD9WCH0_9HELO</name>
<accession>A0AAD9WCH0</accession>
<evidence type="ECO:0000313" key="2">
    <source>
        <dbReference type="EMBL" id="KAK2626462.1"/>
    </source>
</evidence>
<dbReference type="EMBL" id="JAUBYV010000005">
    <property type="protein sequence ID" value="KAK2626462.1"/>
    <property type="molecule type" value="Genomic_DNA"/>
</dbReference>